<dbReference type="EMBL" id="LOJW01000012">
    <property type="protein sequence ID" value="OOW71176.1"/>
    <property type="molecule type" value="Genomic_DNA"/>
</dbReference>
<gene>
    <name evidence="1" type="ORF">Xmlh_08925</name>
</gene>
<evidence type="ECO:0000313" key="2">
    <source>
        <dbReference type="Proteomes" id="UP000190559"/>
    </source>
</evidence>
<dbReference type="Proteomes" id="UP000190559">
    <property type="component" value="Unassembled WGS sequence"/>
</dbReference>
<name>A0A1T1P6V9_9XANT</name>
<comment type="caution">
    <text evidence="1">The sequence shown here is derived from an EMBL/GenBank/DDBJ whole genome shotgun (WGS) entry which is preliminary data.</text>
</comment>
<accession>A0A1T1P6V9</accession>
<protein>
    <submittedName>
        <fullName evidence="1">Uncharacterized protein</fullName>
    </submittedName>
</protein>
<sequence>MSEKVGTVTQSAATATLPQCGMHAWPMQTGTR</sequence>
<proteinExistence type="predicted"/>
<dbReference type="AlphaFoldDB" id="A0A1T1P6V9"/>
<evidence type="ECO:0000313" key="1">
    <source>
        <dbReference type="EMBL" id="OOW71176.1"/>
    </source>
</evidence>
<organism evidence="1 2">
    <name type="scientific">Xanthomonas axonopodis pv. melhusii</name>
    <dbReference type="NCBI Taxonomy" id="487834"/>
    <lineage>
        <taxon>Bacteria</taxon>
        <taxon>Pseudomonadati</taxon>
        <taxon>Pseudomonadota</taxon>
        <taxon>Gammaproteobacteria</taxon>
        <taxon>Lysobacterales</taxon>
        <taxon>Lysobacteraceae</taxon>
        <taxon>Xanthomonas</taxon>
    </lineage>
</organism>
<reference evidence="1 2" key="1">
    <citation type="submission" date="2015-12" db="EMBL/GenBank/DDBJ databases">
        <authorList>
            <person name="Shamseldin A."/>
            <person name="Moawad H."/>
            <person name="Abd El-Rahim W.M."/>
            <person name="Sadowsky M.J."/>
        </authorList>
    </citation>
    <scope>NUCLEOTIDE SEQUENCE [LARGE SCALE GENOMIC DNA]</scope>
    <source>
        <strain evidence="1 2">LMG9050</strain>
    </source>
</reference>